<dbReference type="GO" id="GO:0005737">
    <property type="term" value="C:cytoplasm"/>
    <property type="evidence" value="ECO:0007669"/>
    <property type="project" value="UniProtKB-SubCell"/>
</dbReference>
<dbReference type="InterPro" id="IPR027417">
    <property type="entry name" value="P-loop_NTPase"/>
</dbReference>
<dbReference type="GO" id="GO:0005525">
    <property type="term" value="F:GTP binding"/>
    <property type="evidence" value="ECO:0007669"/>
    <property type="project" value="UniProtKB-KW"/>
</dbReference>
<dbReference type="InterPro" id="IPR019991">
    <property type="entry name" value="GTP-bd_ribosome_bgen"/>
</dbReference>
<keyword evidence="2 4" id="KW-0547">Nucleotide-binding</keyword>
<dbReference type="NCBIfam" id="TIGR03596">
    <property type="entry name" value="GTPase_YlqF"/>
    <property type="match status" value="1"/>
</dbReference>
<evidence type="ECO:0000313" key="8">
    <source>
        <dbReference type="Proteomes" id="UP000241434"/>
    </source>
</evidence>
<dbReference type="Pfam" id="PF01926">
    <property type="entry name" value="MMR_HSR1"/>
    <property type="match status" value="1"/>
</dbReference>
<comment type="function">
    <text evidence="4">Required for a late step of 50S ribosomal subunit assembly. Has GTPase activity.</text>
</comment>
<organism evidence="7 8">
    <name type="scientific">Peptostreptococcus russellii</name>
    <dbReference type="NCBI Taxonomy" id="215200"/>
    <lineage>
        <taxon>Bacteria</taxon>
        <taxon>Bacillati</taxon>
        <taxon>Bacillota</taxon>
        <taxon>Clostridia</taxon>
        <taxon>Peptostreptococcales</taxon>
        <taxon>Peptostreptococcaceae</taxon>
        <taxon>Peptostreptococcus</taxon>
    </lineage>
</organism>
<evidence type="ECO:0000256" key="3">
    <source>
        <dbReference type="ARBA" id="ARBA00023134"/>
    </source>
</evidence>
<comment type="similarity">
    <text evidence="4">Belongs to the TRAFAC class YlqF/YawG GTPase family. MTG1 subfamily.</text>
</comment>
<dbReference type="OrthoDB" id="9779790at2"/>
<dbReference type="EMBL" id="JYGE01000003">
    <property type="protein sequence ID" value="PSJ31731.1"/>
    <property type="molecule type" value="Genomic_DNA"/>
</dbReference>
<comment type="subcellular location">
    <subcellularLocation>
        <location evidence="4">Cytoplasm</location>
    </subcellularLocation>
</comment>
<dbReference type="PANTHER" id="PTHR45782:SF4">
    <property type="entry name" value="MITOCHONDRIAL RIBOSOME-ASSOCIATED GTPASE 1"/>
    <property type="match status" value="1"/>
</dbReference>
<dbReference type="CDD" id="cd01856">
    <property type="entry name" value="YlqF"/>
    <property type="match status" value="1"/>
</dbReference>
<dbReference type="InterPro" id="IPR023179">
    <property type="entry name" value="GTP-bd_ortho_bundle_sf"/>
</dbReference>
<reference evidence="7" key="1">
    <citation type="thesis" date="2015" institute="Rutgers" country="The State University of New Jersey, 14 College Farm Rd., New Brunswick, NJ, USA">
        <title>Ammonia toxicity in bacteria and its implications for treatment of and resource recovery from highly nitrogenous organic wastes.</title>
        <authorList>
            <person name="Luther A.K."/>
        </authorList>
    </citation>
    <scope>NUCLEOTIDE SEQUENCE</scope>
    <source>
        <strain evidence="7">RT-10B</strain>
    </source>
</reference>
<gene>
    <name evidence="7" type="ORF">UF10_03635</name>
</gene>
<evidence type="ECO:0000259" key="6">
    <source>
        <dbReference type="PROSITE" id="PS51721"/>
    </source>
</evidence>
<name>A0A2P7Q181_9FIRM</name>
<proteinExistence type="inferred from homology"/>
<dbReference type="Gene3D" id="1.10.1580.10">
    <property type="match status" value="1"/>
</dbReference>
<dbReference type="PANTHER" id="PTHR45782">
    <property type="entry name" value="MITOCHONDRIAL RIBOSOME-ASSOCIATED GTPASE 1"/>
    <property type="match status" value="1"/>
</dbReference>
<feature type="binding site" evidence="5">
    <location>
        <begin position="70"/>
        <end position="73"/>
    </location>
    <ligand>
        <name>GTP</name>
        <dbReference type="ChEBI" id="CHEBI:37565"/>
    </ligand>
</feature>
<dbReference type="InterPro" id="IPR016478">
    <property type="entry name" value="GTPase_MTG1"/>
</dbReference>
<evidence type="ECO:0000256" key="1">
    <source>
        <dbReference type="ARBA" id="ARBA00014898"/>
    </source>
</evidence>
<protein>
    <recommendedName>
        <fullName evidence="1 4">Ribosome biogenesis GTPase A</fullName>
    </recommendedName>
</protein>
<feature type="domain" description="CP-type G" evidence="6">
    <location>
        <begin position="25"/>
        <end position="190"/>
    </location>
</feature>
<accession>A0A2P7Q181</accession>
<feature type="binding site" evidence="5">
    <location>
        <position position="186"/>
    </location>
    <ligand>
        <name>GTP</name>
        <dbReference type="ChEBI" id="CHEBI:37565"/>
    </ligand>
</feature>
<dbReference type="Proteomes" id="UP000241434">
    <property type="component" value="Unassembled WGS sequence"/>
</dbReference>
<sequence>MSYNEEYLRNDNLNINWYPGHMKKTRELVQDNLKLVDIVIELLDARIPYSSKNPDISQLVGDKPRIVLLNKSDLCEKKELDEWIAYYEKIGIKAIPINAMTGSGVNKIVTECKNLAGEIMKKYAEKGRKARGIRLMIVGVPNVGKSSLINKLSGRKSTQTGDRPGVTKGKQWVKIRGNMELLDTPGILWPKFDDQKVALNLAFTRAIKDEILDVETLGLRLIEKLIVLAPDDLRARYKLEEIYPNGVDTMEAIGKKRGFILGKNEIDYTRVATTVLNEFREGKIGKITLESPDEIVD</sequence>
<dbReference type="InterPro" id="IPR006073">
    <property type="entry name" value="GTP-bd"/>
</dbReference>
<dbReference type="Gene3D" id="3.40.50.300">
    <property type="entry name" value="P-loop containing nucleotide triphosphate hydrolases"/>
    <property type="match status" value="1"/>
</dbReference>
<dbReference type="GO" id="GO:0006412">
    <property type="term" value="P:translation"/>
    <property type="evidence" value="ECO:0007669"/>
    <property type="project" value="TreeGrafter"/>
</dbReference>
<feature type="binding site" evidence="5">
    <location>
        <begin position="142"/>
        <end position="147"/>
    </location>
    <ligand>
        <name>GTP</name>
        <dbReference type="ChEBI" id="CHEBI:37565"/>
    </ligand>
</feature>
<dbReference type="PIRSF" id="PIRSF006230">
    <property type="entry name" value="MG442"/>
    <property type="match status" value="1"/>
</dbReference>
<dbReference type="GO" id="GO:0003924">
    <property type="term" value="F:GTPase activity"/>
    <property type="evidence" value="ECO:0007669"/>
    <property type="project" value="TreeGrafter"/>
</dbReference>
<evidence type="ECO:0000256" key="2">
    <source>
        <dbReference type="ARBA" id="ARBA00022741"/>
    </source>
</evidence>
<dbReference type="PROSITE" id="PS51721">
    <property type="entry name" value="G_CP"/>
    <property type="match status" value="1"/>
</dbReference>
<dbReference type="SUPFAM" id="SSF52540">
    <property type="entry name" value="P-loop containing nucleoside triphosphate hydrolases"/>
    <property type="match status" value="1"/>
</dbReference>
<dbReference type="InterPro" id="IPR030378">
    <property type="entry name" value="G_CP_dom"/>
</dbReference>
<evidence type="ECO:0000313" key="7">
    <source>
        <dbReference type="EMBL" id="PSJ31731.1"/>
    </source>
</evidence>
<dbReference type="RefSeq" id="WP_106776471.1">
    <property type="nucleotide sequence ID" value="NZ_JYGE01000003.1"/>
</dbReference>
<dbReference type="PRINTS" id="PR00326">
    <property type="entry name" value="GTP1OBG"/>
</dbReference>
<dbReference type="FunFam" id="3.40.50.300:FF:000590">
    <property type="entry name" value="Ribosome biogenesis GTPase A"/>
    <property type="match status" value="1"/>
</dbReference>
<keyword evidence="8" id="KW-1185">Reference proteome</keyword>
<evidence type="ECO:0000256" key="5">
    <source>
        <dbReference type="PIRSR" id="PIRSR006230-1"/>
    </source>
</evidence>
<dbReference type="AlphaFoldDB" id="A0A2P7Q181"/>
<keyword evidence="4" id="KW-0963">Cytoplasm</keyword>
<evidence type="ECO:0000256" key="4">
    <source>
        <dbReference type="PIRNR" id="PIRNR006230"/>
    </source>
</evidence>
<keyword evidence="3 4" id="KW-0342">GTP-binding</keyword>
<comment type="caution">
    <text evidence="7">The sequence shown here is derived from an EMBL/GenBank/DDBJ whole genome shotgun (WGS) entry which is preliminary data.</text>
</comment>